<keyword evidence="2" id="KW-1185">Reference proteome</keyword>
<reference evidence="1 2" key="1">
    <citation type="submission" date="2018-11" db="EMBL/GenBank/DDBJ databases">
        <authorList>
            <person name="Criscuolo A."/>
        </authorList>
    </citation>
    <scope>NUCLEOTIDE SEQUENCE [LARGE SCALE GENOMIC DNA]</scope>
    <source>
        <strain evidence="1">ACIP111625</strain>
    </source>
</reference>
<organism evidence="1 2">
    <name type="scientific">Pseudogemmobacter humi</name>
    <dbReference type="NCBI Taxonomy" id="2483812"/>
    <lineage>
        <taxon>Bacteria</taxon>
        <taxon>Pseudomonadati</taxon>
        <taxon>Pseudomonadota</taxon>
        <taxon>Alphaproteobacteria</taxon>
        <taxon>Rhodobacterales</taxon>
        <taxon>Paracoccaceae</taxon>
        <taxon>Pseudogemmobacter</taxon>
    </lineage>
</organism>
<dbReference type="AlphaFoldDB" id="A0A3P5XAF2"/>
<dbReference type="RefSeq" id="WP_124087710.1">
    <property type="nucleotide sequence ID" value="NZ_UXAW01000086.1"/>
</dbReference>
<dbReference type="OrthoDB" id="14198at2"/>
<accession>A0A3P5XAF2</accession>
<gene>
    <name evidence="1" type="ORF">XINFAN_02990</name>
</gene>
<dbReference type="EMBL" id="UXAW01000086">
    <property type="protein sequence ID" value="VDC31608.1"/>
    <property type="molecule type" value="Genomic_DNA"/>
</dbReference>
<name>A0A3P5XAF2_9RHOB</name>
<proteinExistence type="predicted"/>
<protein>
    <submittedName>
        <fullName evidence="1">Uncharacterized protein</fullName>
    </submittedName>
</protein>
<evidence type="ECO:0000313" key="1">
    <source>
        <dbReference type="EMBL" id="VDC31608.1"/>
    </source>
</evidence>
<evidence type="ECO:0000313" key="2">
    <source>
        <dbReference type="Proteomes" id="UP000277498"/>
    </source>
</evidence>
<sequence length="101" mass="10509">MTASDALPARLAALAAAGETVSYGALARDLGLRIVELTGALEALMEEDAASGRPFRAALCRSRLGDGLPAPGFFLKARALGADIADPAAFTARERQRLTPR</sequence>
<dbReference type="Proteomes" id="UP000277498">
    <property type="component" value="Unassembled WGS sequence"/>
</dbReference>